<reference evidence="2" key="1">
    <citation type="submission" date="2025-08" db="UniProtKB">
        <authorList>
            <consortium name="Ensembl"/>
        </authorList>
    </citation>
    <scope>IDENTIFICATION</scope>
</reference>
<keyword evidence="1" id="KW-1133">Transmembrane helix</keyword>
<reference evidence="2" key="2">
    <citation type="submission" date="2025-09" db="UniProtKB">
        <authorList>
            <consortium name="Ensembl"/>
        </authorList>
    </citation>
    <scope>IDENTIFICATION</scope>
</reference>
<organism evidence="2 3">
    <name type="scientific">Mastacembelus armatus</name>
    <name type="common">zig-zag eel</name>
    <dbReference type="NCBI Taxonomy" id="205130"/>
    <lineage>
        <taxon>Eukaryota</taxon>
        <taxon>Metazoa</taxon>
        <taxon>Chordata</taxon>
        <taxon>Craniata</taxon>
        <taxon>Vertebrata</taxon>
        <taxon>Euteleostomi</taxon>
        <taxon>Actinopterygii</taxon>
        <taxon>Neopterygii</taxon>
        <taxon>Teleostei</taxon>
        <taxon>Neoteleostei</taxon>
        <taxon>Acanthomorphata</taxon>
        <taxon>Anabantaria</taxon>
        <taxon>Synbranchiformes</taxon>
        <taxon>Mastacembelidae</taxon>
        <taxon>Mastacembelus</taxon>
    </lineage>
</organism>
<evidence type="ECO:0000313" key="3">
    <source>
        <dbReference type="Proteomes" id="UP000261640"/>
    </source>
</evidence>
<dbReference type="InParanoid" id="A0A3Q3MBL2"/>
<feature type="transmembrane region" description="Helical" evidence="1">
    <location>
        <begin position="40"/>
        <end position="60"/>
    </location>
</feature>
<name>A0A3Q3MBL2_9TELE</name>
<keyword evidence="1" id="KW-0812">Transmembrane</keyword>
<proteinExistence type="predicted"/>
<protein>
    <submittedName>
        <fullName evidence="2">Uncharacterized protein</fullName>
    </submittedName>
</protein>
<dbReference type="Ensembl" id="ENSMAMT00000020653.2">
    <property type="protein sequence ID" value="ENSMAMP00000020121.2"/>
    <property type="gene ID" value="ENSMAMG00000013539.2"/>
</dbReference>
<evidence type="ECO:0000313" key="2">
    <source>
        <dbReference type="Ensembl" id="ENSMAMP00000020121.2"/>
    </source>
</evidence>
<accession>A0A3Q3MBL2</accession>
<dbReference type="Proteomes" id="UP000261640">
    <property type="component" value="Unplaced"/>
</dbReference>
<sequence length="64" mass="7163">MEDHLSVSVAHFSTDIYIFAHVCTHSHTHAHTVCQCLGSMLKSCVIIISLISTFCLCFVMRFSC</sequence>
<dbReference type="AlphaFoldDB" id="A0A3Q3MBL2"/>
<keyword evidence="3" id="KW-1185">Reference proteome</keyword>
<evidence type="ECO:0000256" key="1">
    <source>
        <dbReference type="SAM" id="Phobius"/>
    </source>
</evidence>
<keyword evidence="1" id="KW-0472">Membrane</keyword>